<feature type="domain" description="THAP-type" evidence="14">
    <location>
        <begin position="1"/>
        <end position="101"/>
    </location>
</feature>
<evidence type="ECO:0000256" key="9">
    <source>
        <dbReference type="ARBA" id="ARBA00023163"/>
    </source>
</evidence>
<evidence type="ECO:0000256" key="10">
    <source>
        <dbReference type="ARBA" id="ARBA00023242"/>
    </source>
</evidence>
<reference evidence="15" key="1">
    <citation type="submission" date="2019-09" db="EMBL/GenBank/DDBJ databases">
        <title>Organ-specific transcriptomic study of the physiology of the cattle tick, Rhipicephalus microplus.</title>
        <authorList>
            <person name="Tirloni L."/>
            <person name="Braz G."/>
            <person name="Gandara A.C.P."/>
            <person name="Sabadin G.A."/>
            <person name="da Silva R.M."/>
            <person name="Guizzo M.G."/>
            <person name="Machado J.A."/>
            <person name="Costa E.P."/>
            <person name="Gomes H.F."/>
            <person name="Moraes J."/>
            <person name="Mota M.B.S."/>
            <person name="Mesquita R.D."/>
            <person name="Alvarenga P.H."/>
            <person name="Alves F."/>
            <person name="Seixas A."/>
            <person name="da Fonseca R.N."/>
            <person name="Fogaca A."/>
            <person name="Logullo C."/>
            <person name="Tanaka A."/>
            <person name="Daffre S."/>
            <person name="Termignoni C."/>
            <person name="Vaz I.S.Jr."/>
            <person name="Oliveira P.L."/>
            <person name="Ribeiro J.M."/>
        </authorList>
    </citation>
    <scope>NUCLEOTIDE SEQUENCE</scope>
    <source>
        <strain evidence="15">Porto Alegre</strain>
    </source>
</reference>
<dbReference type="InterPro" id="IPR006612">
    <property type="entry name" value="THAP_Znf"/>
</dbReference>
<dbReference type="SMART" id="SM00980">
    <property type="entry name" value="THAP"/>
    <property type="match status" value="1"/>
</dbReference>
<evidence type="ECO:0000256" key="6">
    <source>
        <dbReference type="ARBA" id="ARBA00022833"/>
    </source>
</evidence>
<keyword evidence="8 12" id="KW-0238">DNA-binding</keyword>
<evidence type="ECO:0000256" key="12">
    <source>
        <dbReference type="PROSITE-ProRule" id="PRU00309"/>
    </source>
</evidence>
<keyword evidence="7" id="KW-0805">Transcription regulation</keyword>
<evidence type="ECO:0000259" key="14">
    <source>
        <dbReference type="PROSITE" id="PS50950"/>
    </source>
</evidence>
<feature type="domain" description="C2H2-type" evidence="13">
    <location>
        <begin position="425"/>
        <end position="452"/>
    </location>
</feature>
<accession>A0A6M2D4A7</accession>
<evidence type="ECO:0000256" key="11">
    <source>
        <dbReference type="PROSITE-ProRule" id="PRU00042"/>
    </source>
</evidence>
<keyword evidence="6" id="KW-0862">Zinc</keyword>
<dbReference type="PROSITE" id="PS50950">
    <property type="entry name" value="ZF_THAP"/>
    <property type="match status" value="1"/>
</dbReference>
<evidence type="ECO:0000256" key="4">
    <source>
        <dbReference type="ARBA" id="ARBA00022737"/>
    </source>
</evidence>
<evidence type="ECO:0000256" key="2">
    <source>
        <dbReference type="ARBA" id="ARBA00006991"/>
    </source>
</evidence>
<dbReference type="PROSITE" id="PS00028">
    <property type="entry name" value="ZINC_FINGER_C2H2_1"/>
    <property type="match status" value="8"/>
</dbReference>
<dbReference type="PROSITE" id="PS50157">
    <property type="entry name" value="ZINC_FINGER_C2H2_2"/>
    <property type="match status" value="8"/>
</dbReference>
<dbReference type="FunFam" id="3.30.160.60:FF:002343">
    <property type="entry name" value="Zinc finger protein 33A"/>
    <property type="match status" value="2"/>
</dbReference>
<evidence type="ECO:0000256" key="5">
    <source>
        <dbReference type="ARBA" id="ARBA00022771"/>
    </source>
</evidence>
<keyword evidence="4" id="KW-0677">Repeat</keyword>
<keyword evidence="3" id="KW-0479">Metal-binding</keyword>
<evidence type="ECO:0000256" key="1">
    <source>
        <dbReference type="ARBA" id="ARBA00004123"/>
    </source>
</evidence>
<feature type="domain" description="C2H2-type" evidence="13">
    <location>
        <begin position="509"/>
        <end position="536"/>
    </location>
</feature>
<dbReference type="FunFam" id="3.30.160.60:FF:000322">
    <property type="entry name" value="GDNF-inducible zinc finger protein 1"/>
    <property type="match status" value="1"/>
</dbReference>
<dbReference type="GO" id="GO:0042802">
    <property type="term" value="F:identical protein binding"/>
    <property type="evidence" value="ECO:0007669"/>
    <property type="project" value="UniProtKB-ARBA"/>
</dbReference>
<dbReference type="FunFam" id="3.30.160.60:FF:000110">
    <property type="entry name" value="Zinc finger protein-like"/>
    <property type="match status" value="2"/>
</dbReference>
<name>A0A6M2D4A7_RHIMP</name>
<dbReference type="InterPro" id="IPR056436">
    <property type="entry name" value="Znf-C2H2_ZIC1-5/GLI1-3-like"/>
</dbReference>
<feature type="domain" description="C2H2-type" evidence="13">
    <location>
        <begin position="397"/>
        <end position="424"/>
    </location>
</feature>
<dbReference type="SUPFAM" id="SSF57667">
    <property type="entry name" value="beta-beta-alpha zinc fingers"/>
    <property type="match status" value="5"/>
</dbReference>
<protein>
    <submittedName>
        <fullName evidence="15">Putative c2h2-type zn-finger protein</fullName>
    </submittedName>
</protein>
<evidence type="ECO:0000259" key="13">
    <source>
        <dbReference type="PROSITE" id="PS50157"/>
    </source>
</evidence>
<dbReference type="GO" id="GO:0003677">
    <property type="term" value="F:DNA binding"/>
    <property type="evidence" value="ECO:0007669"/>
    <property type="project" value="UniProtKB-UniRule"/>
</dbReference>
<dbReference type="SMART" id="SM00355">
    <property type="entry name" value="ZnF_C2H2"/>
    <property type="match status" value="9"/>
</dbReference>
<keyword evidence="10" id="KW-0539">Nucleus</keyword>
<evidence type="ECO:0000256" key="3">
    <source>
        <dbReference type="ARBA" id="ARBA00022723"/>
    </source>
</evidence>
<feature type="domain" description="C2H2-type" evidence="13">
    <location>
        <begin position="481"/>
        <end position="508"/>
    </location>
</feature>
<evidence type="ECO:0000256" key="7">
    <source>
        <dbReference type="ARBA" id="ARBA00023015"/>
    </source>
</evidence>
<dbReference type="EMBL" id="GHWJ01007411">
    <property type="protein sequence ID" value="NOV40148.1"/>
    <property type="molecule type" value="Transcribed_RNA"/>
</dbReference>
<evidence type="ECO:0000313" key="15">
    <source>
        <dbReference type="EMBL" id="NOV40148.1"/>
    </source>
</evidence>
<comment type="similarity">
    <text evidence="2">Belongs to the krueppel C2H2-type zinc-finger protein family.</text>
</comment>
<organism evidence="15">
    <name type="scientific">Rhipicephalus microplus</name>
    <name type="common">Cattle tick</name>
    <name type="synonym">Boophilus microplus</name>
    <dbReference type="NCBI Taxonomy" id="6941"/>
    <lineage>
        <taxon>Eukaryota</taxon>
        <taxon>Metazoa</taxon>
        <taxon>Ecdysozoa</taxon>
        <taxon>Arthropoda</taxon>
        <taxon>Chelicerata</taxon>
        <taxon>Arachnida</taxon>
        <taxon>Acari</taxon>
        <taxon>Parasitiformes</taxon>
        <taxon>Ixodida</taxon>
        <taxon>Ixodoidea</taxon>
        <taxon>Ixodidae</taxon>
        <taxon>Rhipicephalinae</taxon>
        <taxon>Rhipicephalus</taxon>
        <taxon>Boophilus</taxon>
    </lineage>
</organism>
<keyword evidence="5 11" id="KW-0863">Zinc-finger</keyword>
<feature type="domain" description="C2H2-type" evidence="13">
    <location>
        <begin position="453"/>
        <end position="480"/>
    </location>
</feature>
<dbReference type="Pfam" id="PF00096">
    <property type="entry name" value="zf-C2H2"/>
    <property type="match status" value="2"/>
</dbReference>
<dbReference type="Pfam" id="PF23561">
    <property type="entry name" value="zf-C2H2_15"/>
    <property type="match status" value="1"/>
</dbReference>
<dbReference type="GO" id="GO:0000981">
    <property type="term" value="F:DNA-binding transcription factor activity, RNA polymerase II-specific"/>
    <property type="evidence" value="ECO:0007669"/>
    <property type="project" value="TreeGrafter"/>
</dbReference>
<keyword evidence="9" id="KW-0804">Transcription</keyword>
<dbReference type="InterPro" id="IPR036236">
    <property type="entry name" value="Znf_C2H2_sf"/>
</dbReference>
<sequence>MGKRKGKVCAVVGCRNCDGHIRLWKTLVCETHAPLLHQHCPCPRPFSMHRIPQGEKNKVTRQCWLDNLQRANFDPNTASRVCSVHFVDGRPTEENPYPTLHLGTLSVRHVGTPGGVRCTAQSQLDKNLQLGASRGSRRRHSVINEHFVEVKAEDSLPSRSQLGPGIITYERPFRVYKQAMVSPKCSSCGCSFKAVDKMDKGIQAQLERNRDHTYYTDSKKLRQLLSGDVIIGCTSRKSHCRRADNNGIVAEQVREAAPRLVCDFGQGVEISPEPVCKQNHVKDISVQVGLLTRHEESQANERKILSTIATQTEPQAVCSGPVSLSSQEHSSSSAPLRDRLHSCQQCSYVTLNRSTMSRHLCKDKGKHPFQCHLCPAAFICKSKLVSHMRTHTGERPFSCAYCSASFPLKSTLDGHIRTHTKERPFSCVQCRASFTLKRILVAHMQTHTADRPFSCELCDASFRQKSSFYAHMHSHTGVPPFSCVYCNASFTQKFNLVKHIRIHTGERPFSCVLCNASFTAKYYLVQHMRAHTGERPFSCVHCNASFLQKGTLQKHMRCHVGERPHSCVHCNASFSQKYHLTMHVSRHHGNKS</sequence>
<dbReference type="PANTHER" id="PTHR24394:SF29">
    <property type="entry name" value="MYONEURIN"/>
    <property type="match status" value="1"/>
</dbReference>
<comment type="subcellular location">
    <subcellularLocation>
        <location evidence="1">Nucleus</location>
    </subcellularLocation>
</comment>
<dbReference type="VEuPathDB" id="VectorBase:LOC119167538"/>
<dbReference type="FunFam" id="3.30.160.60:FF:000508">
    <property type="entry name" value="Myeloid zinc finger 1"/>
    <property type="match status" value="1"/>
</dbReference>
<dbReference type="FunFam" id="3.30.160.60:FF:000100">
    <property type="entry name" value="Zinc finger 45-like"/>
    <property type="match status" value="1"/>
</dbReference>
<dbReference type="InterPro" id="IPR013087">
    <property type="entry name" value="Znf_C2H2_type"/>
</dbReference>
<feature type="domain" description="C2H2-type" evidence="13">
    <location>
        <begin position="565"/>
        <end position="592"/>
    </location>
</feature>
<evidence type="ECO:0000256" key="8">
    <source>
        <dbReference type="ARBA" id="ARBA00023125"/>
    </source>
</evidence>
<dbReference type="FunFam" id="3.30.160.60:FF:001156">
    <property type="entry name" value="Zinc finger protein 407"/>
    <property type="match status" value="1"/>
</dbReference>
<dbReference type="PANTHER" id="PTHR24394">
    <property type="entry name" value="ZINC FINGER PROTEIN"/>
    <property type="match status" value="1"/>
</dbReference>
<dbReference type="AlphaFoldDB" id="A0A6M2D4A7"/>
<dbReference type="GO" id="GO:0008270">
    <property type="term" value="F:zinc ion binding"/>
    <property type="evidence" value="ECO:0007669"/>
    <property type="project" value="UniProtKB-KW"/>
</dbReference>
<feature type="domain" description="C2H2-type" evidence="13">
    <location>
        <begin position="537"/>
        <end position="564"/>
    </location>
</feature>
<dbReference type="GO" id="GO:0005634">
    <property type="term" value="C:nucleus"/>
    <property type="evidence" value="ECO:0007669"/>
    <property type="project" value="UniProtKB-SubCell"/>
</dbReference>
<feature type="domain" description="C2H2-type" evidence="13">
    <location>
        <begin position="369"/>
        <end position="396"/>
    </location>
</feature>
<dbReference type="Gene3D" id="3.30.160.60">
    <property type="entry name" value="Classic Zinc Finger"/>
    <property type="match status" value="8"/>
</dbReference>
<dbReference type="OrthoDB" id="6407147at2759"/>
<proteinExistence type="inferred from homology"/>